<comment type="caution">
    <text evidence="2">The sequence shown here is derived from an EMBL/GenBank/DDBJ whole genome shotgun (WGS) entry which is preliminary data.</text>
</comment>
<dbReference type="EMBL" id="JBHSJC010000001">
    <property type="protein sequence ID" value="MFC4827837.1"/>
    <property type="molecule type" value="Genomic_DNA"/>
</dbReference>
<dbReference type="Proteomes" id="UP001595960">
    <property type="component" value="Unassembled WGS sequence"/>
</dbReference>
<keyword evidence="1" id="KW-0812">Transmembrane</keyword>
<evidence type="ECO:0000313" key="3">
    <source>
        <dbReference type="Proteomes" id="UP001595960"/>
    </source>
</evidence>
<protein>
    <recommendedName>
        <fullName evidence="4">DUF3099 domain-containing protein</fullName>
    </recommendedName>
</protein>
<name>A0ABV9R3L8_9MICO</name>
<evidence type="ECO:0000256" key="1">
    <source>
        <dbReference type="SAM" id="Phobius"/>
    </source>
</evidence>
<dbReference type="RefSeq" id="WP_204395956.1">
    <property type="nucleotide sequence ID" value="NZ_JAFBBW010000001.1"/>
</dbReference>
<gene>
    <name evidence="2" type="ORF">ACFPER_03485</name>
</gene>
<keyword evidence="1" id="KW-1133">Transmembrane helix</keyword>
<keyword evidence="3" id="KW-1185">Reference proteome</keyword>
<keyword evidence="1" id="KW-0472">Membrane</keyword>
<accession>A0ABV9R3L8</accession>
<sequence length="72" mass="7699">MIRGALGRWWSSPRTRLRITRVMVVAGAALGLIGVLTARYGLLFAGIIVVGLAAGLGPARIRRRSDDSGEPR</sequence>
<organism evidence="2 3">
    <name type="scientific">Agromyces aurantiacus</name>
    <dbReference type="NCBI Taxonomy" id="165814"/>
    <lineage>
        <taxon>Bacteria</taxon>
        <taxon>Bacillati</taxon>
        <taxon>Actinomycetota</taxon>
        <taxon>Actinomycetes</taxon>
        <taxon>Micrococcales</taxon>
        <taxon>Microbacteriaceae</taxon>
        <taxon>Agromyces</taxon>
    </lineage>
</organism>
<feature type="transmembrane region" description="Helical" evidence="1">
    <location>
        <begin position="20"/>
        <end position="36"/>
    </location>
</feature>
<evidence type="ECO:0000313" key="2">
    <source>
        <dbReference type="EMBL" id="MFC4827837.1"/>
    </source>
</evidence>
<proteinExistence type="predicted"/>
<evidence type="ECO:0008006" key="4">
    <source>
        <dbReference type="Google" id="ProtNLM"/>
    </source>
</evidence>
<feature type="transmembrane region" description="Helical" evidence="1">
    <location>
        <begin position="42"/>
        <end position="59"/>
    </location>
</feature>
<reference evidence="3" key="1">
    <citation type="journal article" date="2019" name="Int. J. Syst. Evol. Microbiol.">
        <title>The Global Catalogue of Microorganisms (GCM) 10K type strain sequencing project: providing services to taxonomists for standard genome sequencing and annotation.</title>
        <authorList>
            <consortium name="The Broad Institute Genomics Platform"/>
            <consortium name="The Broad Institute Genome Sequencing Center for Infectious Disease"/>
            <person name="Wu L."/>
            <person name="Ma J."/>
        </authorList>
    </citation>
    <scope>NUCLEOTIDE SEQUENCE [LARGE SCALE GENOMIC DNA]</scope>
    <source>
        <strain evidence="3">CGMCC 1.12192</strain>
    </source>
</reference>